<dbReference type="RefSeq" id="WP_085486272.1">
    <property type="nucleotide sequence ID" value="NZ_FXAT01000006.1"/>
</dbReference>
<proteinExistence type="predicted"/>
<evidence type="ECO:0000256" key="1">
    <source>
        <dbReference type="SAM" id="Phobius"/>
    </source>
</evidence>
<dbReference type="Proteomes" id="UP000193228">
    <property type="component" value="Unassembled WGS sequence"/>
</dbReference>
<gene>
    <name evidence="2" type="ORF">SAMN06265784_106266</name>
</gene>
<feature type="transmembrane region" description="Helical" evidence="1">
    <location>
        <begin position="136"/>
        <end position="157"/>
    </location>
</feature>
<accession>A0A1X7LKM6</accession>
<dbReference type="AlphaFoldDB" id="A0A1X7LKM6"/>
<keyword evidence="1" id="KW-0812">Transmembrane</keyword>
<dbReference type="STRING" id="1515439.SAMN06265784_106266"/>
<dbReference type="EMBL" id="FXAT01000006">
    <property type="protein sequence ID" value="SMG53903.1"/>
    <property type="molecule type" value="Genomic_DNA"/>
</dbReference>
<evidence type="ECO:0000313" key="3">
    <source>
        <dbReference type="Proteomes" id="UP000193228"/>
    </source>
</evidence>
<evidence type="ECO:0000313" key="2">
    <source>
        <dbReference type="EMBL" id="SMG53903.1"/>
    </source>
</evidence>
<organism evidence="2 3">
    <name type="scientific">Paraburkholderia susongensis</name>
    <dbReference type="NCBI Taxonomy" id="1515439"/>
    <lineage>
        <taxon>Bacteria</taxon>
        <taxon>Pseudomonadati</taxon>
        <taxon>Pseudomonadota</taxon>
        <taxon>Betaproteobacteria</taxon>
        <taxon>Burkholderiales</taxon>
        <taxon>Burkholderiaceae</taxon>
        <taxon>Paraburkholderia</taxon>
    </lineage>
</organism>
<dbReference type="OrthoDB" id="653003at2"/>
<feature type="transmembrane region" description="Helical" evidence="1">
    <location>
        <begin position="104"/>
        <end position="124"/>
    </location>
</feature>
<keyword evidence="1" id="KW-1133">Transmembrane helix</keyword>
<name>A0A1X7LKM6_9BURK</name>
<sequence length="183" mass="20527">MSTTSAAETVEIRLDRAVQLFDNHDPYPFRQRGLNQAAEAYIVGKAESVSARRPLQIVLHLPAQEVGSEAATSLGEAISSHFNERADTAQQSLRRLFRDGRRSLAIGLVVLGVCLLGSSLVQSYPGYRFPKLIAEGLMIFGWVANWRPMEIFLYEWWPIVRQRNIYRRLADAPVVIQADSSSP</sequence>
<keyword evidence="1" id="KW-0472">Membrane</keyword>
<keyword evidence="3" id="KW-1185">Reference proteome</keyword>
<reference evidence="3" key="1">
    <citation type="submission" date="2017-04" db="EMBL/GenBank/DDBJ databases">
        <authorList>
            <person name="Varghese N."/>
            <person name="Submissions S."/>
        </authorList>
    </citation>
    <scope>NUCLEOTIDE SEQUENCE [LARGE SCALE GENOMIC DNA]</scope>
    <source>
        <strain evidence="3">LMG 29540</strain>
    </source>
</reference>
<protein>
    <submittedName>
        <fullName evidence="2">Uncharacterized protein</fullName>
    </submittedName>
</protein>